<dbReference type="Gene3D" id="3.30.70.330">
    <property type="match status" value="1"/>
</dbReference>
<reference evidence="8 9" key="1">
    <citation type="journal article" date="2018" name="Nat. Ecol. Evol.">
        <title>Shark genomes provide insights into elasmobranch evolution and the origin of vertebrates.</title>
        <authorList>
            <person name="Hara Y"/>
            <person name="Yamaguchi K"/>
            <person name="Onimaru K"/>
            <person name="Kadota M"/>
            <person name="Koyanagi M"/>
            <person name="Keeley SD"/>
            <person name="Tatsumi K"/>
            <person name="Tanaka K"/>
            <person name="Motone F"/>
            <person name="Kageyama Y"/>
            <person name="Nozu R"/>
            <person name="Adachi N"/>
            <person name="Nishimura O"/>
            <person name="Nakagawa R"/>
            <person name="Tanegashima C"/>
            <person name="Kiyatake I"/>
            <person name="Matsumoto R"/>
            <person name="Murakumo K"/>
            <person name="Nishida K"/>
            <person name="Terakita A"/>
            <person name="Kuratani S"/>
            <person name="Sato K"/>
            <person name="Hyodo S Kuraku.S."/>
        </authorList>
    </citation>
    <scope>NUCLEOTIDE SEQUENCE [LARGE SCALE GENOMIC DNA]</scope>
</reference>
<gene>
    <name evidence="8" type="ORF">scyTo_0025012</name>
</gene>
<feature type="domain" description="RRM" evidence="7">
    <location>
        <begin position="141"/>
        <end position="183"/>
    </location>
</feature>
<dbReference type="PROSITE" id="PS50102">
    <property type="entry name" value="RRM"/>
    <property type="match status" value="1"/>
</dbReference>
<name>A0A401QG60_SCYTO</name>
<dbReference type="InterPro" id="IPR012677">
    <property type="entry name" value="Nucleotide-bd_a/b_plait_sf"/>
</dbReference>
<evidence type="ECO:0000313" key="9">
    <source>
        <dbReference type="Proteomes" id="UP000288216"/>
    </source>
</evidence>
<dbReference type="GO" id="GO:0005730">
    <property type="term" value="C:nucleolus"/>
    <property type="evidence" value="ECO:0007669"/>
    <property type="project" value="TreeGrafter"/>
</dbReference>
<dbReference type="InterPro" id="IPR000504">
    <property type="entry name" value="RRM_dom"/>
</dbReference>
<dbReference type="SUPFAM" id="SSF54928">
    <property type="entry name" value="RNA-binding domain, RBD"/>
    <property type="match status" value="1"/>
</dbReference>
<accession>A0A401QG60</accession>
<comment type="caution">
    <text evidence="8">The sequence shown here is derived from an EMBL/GenBank/DDBJ whole genome shotgun (WGS) entry which is preliminary data.</text>
</comment>
<dbReference type="InterPro" id="IPR035979">
    <property type="entry name" value="RBD_domain_sf"/>
</dbReference>
<evidence type="ECO:0000256" key="1">
    <source>
        <dbReference type="ARBA" id="ARBA00004123"/>
    </source>
</evidence>
<evidence type="ECO:0000256" key="5">
    <source>
        <dbReference type="PROSITE-ProRule" id="PRU00176"/>
    </source>
</evidence>
<feature type="compositionally biased region" description="Low complexity" evidence="6">
    <location>
        <begin position="91"/>
        <end position="109"/>
    </location>
</feature>
<evidence type="ECO:0000259" key="7">
    <source>
        <dbReference type="PROSITE" id="PS50102"/>
    </source>
</evidence>
<dbReference type="EMBL" id="BFAA01067068">
    <property type="protein sequence ID" value="GCB84332.1"/>
    <property type="molecule type" value="Genomic_DNA"/>
</dbReference>
<comment type="subcellular location">
    <subcellularLocation>
        <location evidence="1">Nucleus</location>
    </subcellularLocation>
</comment>
<keyword evidence="3 5" id="KW-0694">RNA-binding</keyword>
<feature type="non-terminal residue" evidence="8">
    <location>
        <position position="183"/>
    </location>
</feature>
<dbReference type="OrthoDB" id="10067824at2759"/>
<dbReference type="STRING" id="75743.A0A401QG60"/>
<proteinExistence type="predicted"/>
<feature type="compositionally biased region" description="Gly residues" evidence="6">
    <location>
        <begin position="1"/>
        <end position="14"/>
    </location>
</feature>
<dbReference type="GO" id="GO:0003729">
    <property type="term" value="F:mRNA binding"/>
    <property type="evidence" value="ECO:0007669"/>
    <property type="project" value="TreeGrafter"/>
</dbReference>
<feature type="compositionally biased region" description="Low complexity" evidence="6">
    <location>
        <begin position="15"/>
        <end position="35"/>
    </location>
</feature>
<keyword evidence="9" id="KW-1185">Reference proteome</keyword>
<dbReference type="PANTHER" id="PTHR48039:SF5">
    <property type="entry name" value="RNA-BINDING PROTEIN 28"/>
    <property type="match status" value="1"/>
</dbReference>
<protein>
    <recommendedName>
        <fullName evidence="7">RRM domain-containing protein</fullName>
    </recommendedName>
</protein>
<evidence type="ECO:0000313" key="8">
    <source>
        <dbReference type="EMBL" id="GCB84332.1"/>
    </source>
</evidence>
<dbReference type="OMA" id="GHHEGNE"/>
<dbReference type="InterPro" id="IPR051945">
    <property type="entry name" value="RRM_MRD1_RNA_proc_ribogen"/>
</dbReference>
<keyword evidence="4" id="KW-0539">Nucleus</keyword>
<feature type="compositionally biased region" description="Polar residues" evidence="6">
    <location>
        <begin position="42"/>
        <end position="64"/>
    </location>
</feature>
<dbReference type="Pfam" id="PF00076">
    <property type="entry name" value="RRM_1"/>
    <property type="match status" value="1"/>
</dbReference>
<evidence type="ECO:0000256" key="2">
    <source>
        <dbReference type="ARBA" id="ARBA00022737"/>
    </source>
</evidence>
<evidence type="ECO:0000256" key="6">
    <source>
        <dbReference type="SAM" id="MobiDB-lite"/>
    </source>
</evidence>
<dbReference type="PANTHER" id="PTHR48039">
    <property type="entry name" value="RNA-BINDING MOTIF PROTEIN 14B"/>
    <property type="match status" value="1"/>
</dbReference>
<evidence type="ECO:0000256" key="4">
    <source>
        <dbReference type="ARBA" id="ARBA00023242"/>
    </source>
</evidence>
<dbReference type="AlphaFoldDB" id="A0A401QG60"/>
<feature type="region of interest" description="Disordered" evidence="6">
    <location>
        <begin position="1"/>
        <end position="118"/>
    </location>
</feature>
<keyword evidence="2" id="KW-0677">Repeat</keyword>
<organism evidence="8 9">
    <name type="scientific">Scyliorhinus torazame</name>
    <name type="common">Cloudy catshark</name>
    <name type="synonym">Catulus torazame</name>
    <dbReference type="NCBI Taxonomy" id="75743"/>
    <lineage>
        <taxon>Eukaryota</taxon>
        <taxon>Metazoa</taxon>
        <taxon>Chordata</taxon>
        <taxon>Craniata</taxon>
        <taxon>Vertebrata</taxon>
        <taxon>Chondrichthyes</taxon>
        <taxon>Elasmobranchii</taxon>
        <taxon>Galeomorphii</taxon>
        <taxon>Galeoidea</taxon>
        <taxon>Carcharhiniformes</taxon>
        <taxon>Scyliorhinidae</taxon>
        <taxon>Scyliorhinus</taxon>
    </lineage>
</organism>
<sequence length="183" mass="18937">MSPPFRGGGGGGGSSSSSSNRNNAPNRPNGAGNAADALKQQPAASATNQVTATQQTPPQKSLGQKSGEADKKNGEATAPASQAGRGGGEGKQAQGSAAGASESRSGQQQREAKELESEQAVLRAQLSLLRKPGEKTYTQRCRLFVGNLPADISEDDFKRLFGKYGDPGEVFINKGKGFGFIRL</sequence>
<evidence type="ECO:0000256" key="3">
    <source>
        <dbReference type="ARBA" id="ARBA00022884"/>
    </source>
</evidence>
<dbReference type="Proteomes" id="UP000288216">
    <property type="component" value="Unassembled WGS sequence"/>
</dbReference>